<evidence type="ECO:0000256" key="1">
    <source>
        <dbReference type="ARBA" id="ARBA00004123"/>
    </source>
</evidence>
<evidence type="ECO:0000256" key="4">
    <source>
        <dbReference type="ARBA" id="ARBA00023242"/>
    </source>
</evidence>
<reference evidence="6 7" key="1">
    <citation type="submission" date="2022-05" db="EMBL/GenBank/DDBJ databases">
        <authorList>
            <consortium name="Genoscope - CEA"/>
            <person name="William W."/>
        </authorList>
    </citation>
    <scope>NUCLEOTIDE SEQUENCE [LARGE SCALE GENOMIC DNA]</scope>
</reference>
<evidence type="ECO:0000313" key="7">
    <source>
        <dbReference type="Proteomes" id="UP001159428"/>
    </source>
</evidence>
<keyword evidence="3" id="KW-0804">Transcription</keyword>
<dbReference type="InterPro" id="IPR050370">
    <property type="entry name" value="HES_HEY"/>
</dbReference>
<evidence type="ECO:0000259" key="5">
    <source>
        <dbReference type="PROSITE" id="PS50888"/>
    </source>
</evidence>
<feature type="domain" description="BHLH" evidence="5">
    <location>
        <begin position="3"/>
        <end position="73"/>
    </location>
</feature>
<keyword evidence="4" id="KW-0539">Nucleus</keyword>
<gene>
    <name evidence="6" type="ORF">PMEA_00003262</name>
</gene>
<dbReference type="Proteomes" id="UP001159428">
    <property type="component" value="Unassembled WGS sequence"/>
</dbReference>
<dbReference type="GO" id="GO:0046983">
    <property type="term" value="F:protein dimerization activity"/>
    <property type="evidence" value="ECO:0007669"/>
    <property type="project" value="InterPro"/>
</dbReference>
<dbReference type="SMART" id="SM00353">
    <property type="entry name" value="HLH"/>
    <property type="match status" value="1"/>
</dbReference>
<keyword evidence="2" id="KW-0805">Transcription regulation</keyword>
<accession>A0AAU9Y0Y3</accession>
<dbReference type="Gene3D" id="4.10.280.10">
    <property type="entry name" value="Helix-loop-helix DNA-binding domain"/>
    <property type="match status" value="1"/>
</dbReference>
<comment type="caution">
    <text evidence="6">The sequence shown here is derived from an EMBL/GenBank/DDBJ whole genome shotgun (WGS) entry which is preliminary data.</text>
</comment>
<evidence type="ECO:0000256" key="3">
    <source>
        <dbReference type="ARBA" id="ARBA00023163"/>
    </source>
</evidence>
<proteinExistence type="predicted"/>
<comment type="subcellular location">
    <subcellularLocation>
        <location evidence="1">Nucleus</location>
    </subcellularLocation>
</comment>
<feature type="non-terminal residue" evidence="6">
    <location>
        <position position="1"/>
    </location>
</feature>
<dbReference type="EMBL" id="CALNXJ010000111">
    <property type="protein sequence ID" value="CAH3164903.1"/>
    <property type="molecule type" value="Genomic_DNA"/>
</dbReference>
<dbReference type="SUPFAM" id="SSF47459">
    <property type="entry name" value="HLH, helix-loop-helix DNA-binding domain"/>
    <property type="match status" value="1"/>
</dbReference>
<dbReference type="PANTHER" id="PTHR10985">
    <property type="entry name" value="BASIC HELIX-LOOP-HELIX TRANSCRIPTION FACTOR, HES-RELATED"/>
    <property type="match status" value="1"/>
</dbReference>
<name>A0AAU9Y0Y3_9CNID</name>
<sequence>KTKRRQTKQLVEKQRRDRIKKSLEELASLIPEARKQELGASYHCYSIYQQLQLGHRLRQTKILQLVVDHIRSSQQERENFKLYDTTSYQTCCLCSFCEKRLFVHETDTFSCTDDLNVKLSRAPVEASVRGRETSFPPKTCPFKVNNVSAETSYDKRKPEERLEEKKDGVAVETTCKGPLNALKSLCSSISPHFPPHTIGISSGLHSKNSTWFVSDSMLHQPTSFGLVPQVPPPTTDRQTLAAPENQNLWRPWICGHDCKND</sequence>
<dbReference type="InterPro" id="IPR036638">
    <property type="entry name" value="HLH_DNA-bd_sf"/>
</dbReference>
<keyword evidence="7" id="KW-1185">Reference proteome</keyword>
<evidence type="ECO:0000313" key="6">
    <source>
        <dbReference type="EMBL" id="CAH3164903.1"/>
    </source>
</evidence>
<dbReference type="InterPro" id="IPR011598">
    <property type="entry name" value="bHLH_dom"/>
</dbReference>
<dbReference type="AlphaFoldDB" id="A0AAU9Y0Y3"/>
<dbReference type="GO" id="GO:0005634">
    <property type="term" value="C:nucleus"/>
    <property type="evidence" value="ECO:0007669"/>
    <property type="project" value="UniProtKB-SubCell"/>
</dbReference>
<evidence type="ECO:0000256" key="2">
    <source>
        <dbReference type="ARBA" id="ARBA00023015"/>
    </source>
</evidence>
<dbReference type="Pfam" id="PF00010">
    <property type="entry name" value="HLH"/>
    <property type="match status" value="1"/>
</dbReference>
<protein>
    <recommendedName>
        <fullName evidence="5">BHLH domain-containing protein</fullName>
    </recommendedName>
</protein>
<dbReference type="PROSITE" id="PS50888">
    <property type="entry name" value="BHLH"/>
    <property type="match status" value="1"/>
</dbReference>
<organism evidence="6 7">
    <name type="scientific">Pocillopora meandrina</name>
    <dbReference type="NCBI Taxonomy" id="46732"/>
    <lineage>
        <taxon>Eukaryota</taxon>
        <taxon>Metazoa</taxon>
        <taxon>Cnidaria</taxon>
        <taxon>Anthozoa</taxon>
        <taxon>Hexacorallia</taxon>
        <taxon>Scleractinia</taxon>
        <taxon>Astrocoeniina</taxon>
        <taxon>Pocilloporidae</taxon>
        <taxon>Pocillopora</taxon>
    </lineage>
</organism>